<dbReference type="Pfam" id="PF11739">
    <property type="entry name" value="YdbH-like"/>
    <property type="match status" value="1"/>
</dbReference>
<dbReference type="EMBL" id="WTYF01000004">
    <property type="protein sequence ID" value="MXO50254.1"/>
    <property type="molecule type" value="Genomic_DNA"/>
</dbReference>
<dbReference type="AlphaFoldDB" id="A0A844XXC2"/>
<keyword evidence="3" id="KW-1185">Reference proteome</keyword>
<evidence type="ECO:0000313" key="3">
    <source>
        <dbReference type="Proteomes" id="UP000444185"/>
    </source>
</evidence>
<feature type="compositionally biased region" description="Basic and acidic residues" evidence="1">
    <location>
        <begin position="1053"/>
        <end position="1062"/>
    </location>
</feature>
<reference evidence="2 3" key="1">
    <citation type="submission" date="2019-12" db="EMBL/GenBank/DDBJ databases">
        <title>Genomic-based taxomic classification of the family Erythrobacteraceae.</title>
        <authorList>
            <person name="Xu L."/>
        </authorList>
    </citation>
    <scope>NUCLEOTIDE SEQUENCE [LARGE SCALE GENOMIC DNA]</scope>
    <source>
        <strain evidence="2 3">DSM 16225</strain>
    </source>
</reference>
<dbReference type="OrthoDB" id="7597031at2"/>
<name>A0A844XXC2_9SPHN</name>
<feature type="region of interest" description="Disordered" evidence="1">
    <location>
        <begin position="1052"/>
        <end position="1080"/>
    </location>
</feature>
<evidence type="ECO:0000313" key="2">
    <source>
        <dbReference type="EMBL" id="MXO50254.1"/>
    </source>
</evidence>
<proteinExistence type="predicted"/>
<dbReference type="InterPro" id="IPR021730">
    <property type="entry name" value="YdbH"/>
</dbReference>
<sequence length="1080" mass="114018">MTSHRPRWRKKRYAVPGLSLLTLLAIFLMAWANRESIAHDFIRDQFDAYGIEGTYEIERIGGQTQVISDLVIGDPAAPDLTAKQAVVKLKYRLGLPQIGSITLVEPRLYATYLDGQLSFGSLDPLVFAESEEEPGLPAFNVAIRDGRGLLETDYGPVGFKLEGRGPLDNGFTGIFAAVAPDFAIGGCEARQTTLYGKVSTDGGTPEFSGPLRQQDLTCKGNGVRVTGLVAELDAAMTPQLSDPSIEARIDTDALAIPGGAAQSLAGTIRAQMRGDDATARFSLAARGFETPQALAAVITAEGVARGRGGFERLEVDGNLEGNGLRLGSGLVAGIESLSQTGEGTLVEPIVNKIAASLQAQTRGSSLEARIRYRQDEKGYSLLIPQAELAGGGGARILSLSRVQVGASTGEAARFSGNIATGGPGLPSISGRMENNGGAGPVFRLSMAPYEAGGSTFAIPRMSIVQGEGGAFGFSGQVEATGPVPGGAVDSLSVPVSGRYGADGALALWRDCTRIAFRRIALADLNIAGPGLTLCPPPGRPMLRSGPTGLQFAAGAPSLDLKGSLADTPIRIASGPVGFAWPGTISAHNLAITLGPAETASRFVISDLDAKVGENIAGTFSDADIRLASVPLDISNAAGNWDYTGGVFTIGNASLRVADREEPDRFQPLVADGGTLTLRDSIIDARAELRDPYEGRLITVADIRHNLGTGAGYADLDVPGIVFDETFQPSPSSNICFDGGEPGPREPSGLSCLALGVVANAEGTVTGRGRIDWDSDGEVTSTGTFSTDDFDFAAAFGPVEGASGTIEFTDLLGLTTAPGQKLRVASINPGVEVLDGEIEFELRGGEVLAVAGGSWPFMGGRLILREVDFRFGVEEERRYIFEIVGLDAAQFVAQMEFENISATGIFDGTVPIVFGENGNGRIDEGILLSRPPGGNISYVGELTYEDLSPVANYAFDALRSMNFTQMRVVMEGPLAGEIVTRVRFDGVSQGEGAKKNFVTRQLAKLPIQFRINIRAQFYQLLTSLKALYDPAAVRDPRELGLLSDDGTRFLRRSVTGEEVKPEIDPEDVIPDEPTIQDQESE</sequence>
<organism evidence="2 3">
    <name type="scientific">Qipengyuania gaetbuli</name>
    <dbReference type="NCBI Taxonomy" id="266952"/>
    <lineage>
        <taxon>Bacteria</taxon>
        <taxon>Pseudomonadati</taxon>
        <taxon>Pseudomonadota</taxon>
        <taxon>Alphaproteobacteria</taxon>
        <taxon>Sphingomonadales</taxon>
        <taxon>Erythrobacteraceae</taxon>
        <taxon>Qipengyuania</taxon>
    </lineage>
</organism>
<comment type="caution">
    <text evidence="2">The sequence shown here is derived from an EMBL/GenBank/DDBJ whole genome shotgun (WGS) entry which is preliminary data.</text>
</comment>
<dbReference type="Proteomes" id="UP000444185">
    <property type="component" value="Unassembled WGS sequence"/>
</dbReference>
<evidence type="ECO:0000256" key="1">
    <source>
        <dbReference type="SAM" id="MobiDB-lite"/>
    </source>
</evidence>
<protein>
    <submittedName>
        <fullName evidence="2">Exoprotein</fullName>
    </submittedName>
</protein>
<accession>A0A844XXC2</accession>
<gene>
    <name evidence="2" type="ORF">GRI42_02930</name>
</gene>